<reference evidence="2 3" key="1">
    <citation type="submission" date="2023-08" db="EMBL/GenBank/DDBJ databases">
        <title>Black Yeasts Isolated from many extreme environments.</title>
        <authorList>
            <person name="Coleine C."/>
            <person name="Stajich J.E."/>
            <person name="Selbmann L."/>
        </authorList>
    </citation>
    <scope>NUCLEOTIDE SEQUENCE [LARGE SCALE GENOMIC DNA]</scope>
    <source>
        <strain evidence="2 3">CCFEE 5792</strain>
    </source>
</reference>
<feature type="domain" description="DUF7918" evidence="1">
    <location>
        <begin position="153"/>
        <end position="214"/>
    </location>
</feature>
<evidence type="ECO:0000313" key="2">
    <source>
        <dbReference type="EMBL" id="KAK5053829.1"/>
    </source>
</evidence>
<dbReference type="Pfam" id="PF25534">
    <property type="entry name" value="DUF7918"/>
    <property type="match status" value="2"/>
</dbReference>
<organism evidence="2 3">
    <name type="scientific">Exophiala bonariae</name>
    <dbReference type="NCBI Taxonomy" id="1690606"/>
    <lineage>
        <taxon>Eukaryota</taxon>
        <taxon>Fungi</taxon>
        <taxon>Dikarya</taxon>
        <taxon>Ascomycota</taxon>
        <taxon>Pezizomycotina</taxon>
        <taxon>Eurotiomycetes</taxon>
        <taxon>Chaetothyriomycetidae</taxon>
        <taxon>Chaetothyriales</taxon>
        <taxon>Herpotrichiellaceae</taxon>
        <taxon>Exophiala</taxon>
    </lineage>
</organism>
<sequence>MAVFSRLEAHVVVNGKHAKEYNDSDAEPEPNSTPSVSTYIEAVPGAFYGFRFWIRAGYDARKENIIAASVFVDGQLVAQPFIGVKKLHPANSHSRCVQTTRDCFSVTALCEGKQVEQKLQFKEIELCTTPLDPYLPRTNTLTGTSAAVSGINAAEKMDYGELGTFRIEFWRAIQQHRMTAVSFPKTNTGNAIPEKALKGKSLDVNTGFDHATILKNYMGLLTFTASFPILKFQSQISSMPNTSMQLQL</sequence>
<accession>A0AAV9NDU4</accession>
<comment type="caution">
    <text evidence="2">The sequence shown here is derived from an EMBL/GenBank/DDBJ whole genome shotgun (WGS) entry which is preliminary data.</text>
</comment>
<dbReference type="RefSeq" id="XP_064706954.1">
    <property type="nucleotide sequence ID" value="XM_064845409.1"/>
</dbReference>
<protein>
    <recommendedName>
        <fullName evidence="1">DUF7918 domain-containing protein</fullName>
    </recommendedName>
</protein>
<keyword evidence="3" id="KW-1185">Reference proteome</keyword>
<dbReference type="EMBL" id="JAVRRD010000011">
    <property type="protein sequence ID" value="KAK5053829.1"/>
    <property type="molecule type" value="Genomic_DNA"/>
</dbReference>
<dbReference type="PANTHER" id="PTHR36223">
    <property type="entry name" value="BETA-LACTAMASE-TYPE TRANSPEPTIDASE FOLD DOMAIN CONTAINING PROTEIN"/>
    <property type="match status" value="1"/>
</dbReference>
<evidence type="ECO:0000259" key="1">
    <source>
        <dbReference type="Pfam" id="PF25534"/>
    </source>
</evidence>
<dbReference type="GeneID" id="89970007"/>
<dbReference type="AlphaFoldDB" id="A0AAV9NDU4"/>
<feature type="domain" description="DUF7918" evidence="1">
    <location>
        <begin position="7"/>
        <end position="126"/>
    </location>
</feature>
<dbReference type="Proteomes" id="UP001358417">
    <property type="component" value="Unassembled WGS sequence"/>
</dbReference>
<gene>
    <name evidence="2" type="ORF">LTR84_001791</name>
</gene>
<dbReference type="PANTHER" id="PTHR36223:SF1">
    <property type="entry name" value="TRANSCRIPTION ELONGATION FACTOR EAF N-TERMINAL DOMAIN-CONTAINING PROTEIN"/>
    <property type="match status" value="1"/>
</dbReference>
<dbReference type="InterPro" id="IPR057678">
    <property type="entry name" value="DUF7918"/>
</dbReference>
<proteinExistence type="predicted"/>
<evidence type="ECO:0000313" key="3">
    <source>
        <dbReference type="Proteomes" id="UP001358417"/>
    </source>
</evidence>
<name>A0AAV9NDU4_9EURO</name>